<keyword evidence="4 7" id="KW-0808">Transferase</keyword>
<evidence type="ECO:0000259" key="6">
    <source>
        <dbReference type="Pfam" id="PF00155"/>
    </source>
</evidence>
<dbReference type="EMBL" id="LT629688">
    <property type="protein sequence ID" value="SDE68799.1"/>
    <property type="molecule type" value="Genomic_DNA"/>
</dbReference>
<dbReference type="AlphaFoldDB" id="A0A1G7EYQ4"/>
<dbReference type="InterPro" id="IPR015421">
    <property type="entry name" value="PyrdxlP-dep_Trfase_major"/>
</dbReference>
<evidence type="ECO:0000313" key="8">
    <source>
        <dbReference type="Proteomes" id="UP000198546"/>
    </source>
</evidence>
<dbReference type="RefSeq" id="WP_090596033.1">
    <property type="nucleotide sequence ID" value="NZ_LT629688.1"/>
</dbReference>
<keyword evidence="3 7" id="KW-0032">Aminotransferase</keyword>
<dbReference type="InterPro" id="IPR050596">
    <property type="entry name" value="AspAT/PAT-like"/>
</dbReference>
<reference evidence="7 8" key="1">
    <citation type="submission" date="2016-10" db="EMBL/GenBank/DDBJ databases">
        <authorList>
            <person name="de Groot N.N."/>
        </authorList>
    </citation>
    <scope>NUCLEOTIDE SEQUENCE [LARGE SCALE GENOMIC DNA]</scope>
    <source>
        <strain evidence="7 8">MON 2.2</strain>
    </source>
</reference>
<dbReference type="Pfam" id="PF00155">
    <property type="entry name" value="Aminotran_1_2"/>
    <property type="match status" value="1"/>
</dbReference>
<comment type="cofactor">
    <cofactor evidence="1">
        <name>pyridoxal 5'-phosphate</name>
        <dbReference type="ChEBI" id="CHEBI:597326"/>
    </cofactor>
</comment>
<dbReference type="GO" id="GO:0006520">
    <property type="term" value="P:amino acid metabolic process"/>
    <property type="evidence" value="ECO:0007669"/>
    <property type="project" value="InterPro"/>
</dbReference>
<evidence type="ECO:0000313" key="7">
    <source>
        <dbReference type="EMBL" id="SDE68799.1"/>
    </source>
</evidence>
<keyword evidence="5" id="KW-0663">Pyridoxal phosphate</keyword>
<dbReference type="GO" id="GO:0030170">
    <property type="term" value="F:pyridoxal phosphate binding"/>
    <property type="evidence" value="ECO:0007669"/>
    <property type="project" value="InterPro"/>
</dbReference>
<dbReference type="InterPro" id="IPR004839">
    <property type="entry name" value="Aminotransferase_I/II_large"/>
</dbReference>
<evidence type="ECO:0000256" key="1">
    <source>
        <dbReference type="ARBA" id="ARBA00001933"/>
    </source>
</evidence>
<organism evidence="7 8">
    <name type="scientific">Auraticoccus monumenti</name>
    <dbReference type="NCBI Taxonomy" id="675864"/>
    <lineage>
        <taxon>Bacteria</taxon>
        <taxon>Bacillati</taxon>
        <taxon>Actinomycetota</taxon>
        <taxon>Actinomycetes</taxon>
        <taxon>Propionibacteriales</taxon>
        <taxon>Propionibacteriaceae</taxon>
        <taxon>Auraticoccus</taxon>
    </lineage>
</organism>
<dbReference type="InterPro" id="IPR015422">
    <property type="entry name" value="PyrdxlP-dep_Trfase_small"/>
</dbReference>
<dbReference type="CDD" id="cd00609">
    <property type="entry name" value="AAT_like"/>
    <property type="match status" value="1"/>
</dbReference>
<protein>
    <submittedName>
        <fullName evidence="7">Aspartate/methionine/tyrosine aminotransferase</fullName>
    </submittedName>
</protein>
<accession>A0A1G7EYQ4</accession>
<name>A0A1G7EYQ4_9ACTN</name>
<proteinExistence type="inferred from homology"/>
<sequence>MSHLPAALARLDLPELNQHIGLSVREAERELENGPGPDRLLDATYANTHRFPPPEWAVETFVAAATGAGMTYTPYRGDTSVRELVSRNIREVLGLPSGDGVEPILTPGTQGALFVALASVLEPGDLVLLPDPDYLSTERMIRYLGAEVVRIPMVFSDGEDRPVLDPQALAEAAARGPRLMVFSHPNNPTGAVYQDSTLLQIAELAVEHDFWVLADQLYCRLVYDGRTFTHLANLPGMAERTITLLGPSKTESLSGYRLGVGLAPSSMVARMEDVQSCTALRAPSYAQHLLARWLADDQDYLRLRVVEYQALRDTTVERINASGVMRVRPSGGSSYVFPELLVDVSDREISLRLKRDAGVVVNPGYQFGLRGLRHLRLCFAQDEQEWSAALDRVLDVVARYPLR</sequence>
<dbReference type="GO" id="GO:0008483">
    <property type="term" value="F:transaminase activity"/>
    <property type="evidence" value="ECO:0007669"/>
    <property type="project" value="UniProtKB-KW"/>
</dbReference>
<evidence type="ECO:0000256" key="5">
    <source>
        <dbReference type="ARBA" id="ARBA00022898"/>
    </source>
</evidence>
<dbReference type="Gene3D" id="3.90.1150.10">
    <property type="entry name" value="Aspartate Aminotransferase, domain 1"/>
    <property type="match status" value="1"/>
</dbReference>
<keyword evidence="8" id="KW-1185">Reference proteome</keyword>
<dbReference type="Proteomes" id="UP000198546">
    <property type="component" value="Chromosome i"/>
</dbReference>
<dbReference type="STRING" id="675864.SAMN04489747_4089"/>
<evidence type="ECO:0000256" key="2">
    <source>
        <dbReference type="ARBA" id="ARBA00007441"/>
    </source>
</evidence>
<dbReference type="PANTHER" id="PTHR46383">
    <property type="entry name" value="ASPARTATE AMINOTRANSFERASE"/>
    <property type="match status" value="1"/>
</dbReference>
<evidence type="ECO:0000256" key="4">
    <source>
        <dbReference type="ARBA" id="ARBA00022679"/>
    </source>
</evidence>
<gene>
    <name evidence="7" type="ORF">SAMN04489747_4089</name>
</gene>
<evidence type="ECO:0000256" key="3">
    <source>
        <dbReference type="ARBA" id="ARBA00022576"/>
    </source>
</evidence>
<dbReference type="Gene3D" id="3.40.640.10">
    <property type="entry name" value="Type I PLP-dependent aspartate aminotransferase-like (Major domain)"/>
    <property type="match status" value="1"/>
</dbReference>
<comment type="similarity">
    <text evidence="2">Belongs to the class-I pyridoxal-phosphate-dependent aminotransferase family.</text>
</comment>
<feature type="domain" description="Aminotransferase class I/classII large" evidence="6">
    <location>
        <begin position="46"/>
        <end position="392"/>
    </location>
</feature>
<dbReference type="InterPro" id="IPR015424">
    <property type="entry name" value="PyrdxlP-dep_Trfase"/>
</dbReference>
<dbReference type="SUPFAM" id="SSF53383">
    <property type="entry name" value="PLP-dependent transferases"/>
    <property type="match status" value="1"/>
</dbReference>
<dbReference type="OrthoDB" id="9763453at2"/>
<dbReference type="PANTHER" id="PTHR46383:SF1">
    <property type="entry name" value="ASPARTATE AMINOTRANSFERASE"/>
    <property type="match status" value="1"/>
</dbReference>